<organism evidence="2 3">
    <name type="scientific">Flavobacterium restrictum</name>
    <dbReference type="NCBI Taxonomy" id="2594428"/>
    <lineage>
        <taxon>Bacteria</taxon>
        <taxon>Pseudomonadati</taxon>
        <taxon>Bacteroidota</taxon>
        <taxon>Flavobacteriia</taxon>
        <taxon>Flavobacteriales</taxon>
        <taxon>Flavobacteriaceae</taxon>
        <taxon>Flavobacterium</taxon>
    </lineage>
</organism>
<dbReference type="EMBL" id="VJZT01000047">
    <property type="protein sequence ID" value="TRX33987.1"/>
    <property type="molecule type" value="Genomic_DNA"/>
</dbReference>
<protein>
    <submittedName>
        <fullName evidence="2">Uncharacterized protein</fullName>
    </submittedName>
</protein>
<evidence type="ECO:0000313" key="3">
    <source>
        <dbReference type="Proteomes" id="UP000316371"/>
    </source>
</evidence>
<keyword evidence="3" id="KW-1185">Reference proteome</keyword>
<accession>A0A553DMN6</accession>
<reference evidence="2 3" key="1">
    <citation type="submission" date="2019-07" db="EMBL/GenBank/DDBJ databases">
        <title>Novel species of Flavobacterium.</title>
        <authorList>
            <person name="Liu Q."/>
            <person name="Xin Y.-H."/>
        </authorList>
    </citation>
    <scope>NUCLEOTIDE SEQUENCE [LARGE SCALE GENOMIC DNA]</scope>
    <source>
        <strain evidence="2 3">LB1R34</strain>
    </source>
</reference>
<feature type="transmembrane region" description="Helical" evidence="1">
    <location>
        <begin position="6"/>
        <end position="24"/>
    </location>
</feature>
<evidence type="ECO:0000256" key="1">
    <source>
        <dbReference type="SAM" id="Phobius"/>
    </source>
</evidence>
<proteinExistence type="predicted"/>
<dbReference type="AlphaFoldDB" id="A0A553DMN6"/>
<keyword evidence="1" id="KW-0472">Membrane</keyword>
<evidence type="ECO:0000313" key="2">
    <source>
        <dbReference type="EMBL" id="TRX33987.1"/>
    </source>
</evidence>
<comment type="caution">
    <text evidence="2">The sequence shown here is derived from an EMBL/GenBank/DDBJ whole genome shotgun (WGS) entry which is preliminary data.</text>
</comment>
<dbReference type="RefSeq" id="WP_144257762.1">
    <property type="nucleotide sequence ID" value="NZ_VJZT01000047.1"/>
</dbReference>
<keyword evidence="1" id="KW-1133">Transmembrane helix</keyword>
<keyword evidence="1" id="KW-0812">Transmembrane</keyword>
<dbReference type="OrthoDB" id="2618657at2"/>
<gene>
    <name evidence="2" type="ORF">FNW21_16055</name>
</gene>
<sequence length="201" mass="23542">MKILFIVIGVFILAIIIFVVYRNITVNNQSKKINETRFERIKPIYQKLENGESITESEIIPFAKNILTREATFQLLAEHKKTELFPKEFYSIEKGAESNLANWLEFPTELDGCPDEMELVKRVTIDFDKNNVYYYVFKFRTNEPHWASKDGWMLGVVGPYFEDSEPYDFPGATFSRLSSKFENVKAEDEAKWVHENISMKN</sequence>
<name>A0A553DMN6_9FLAO</name>
<dbReference type="Proteomes" id="UP000316371">
    <property type="component" value="Unassembled WGS sequence"/>
</dbReference>